<dbReference type="PANTHER" id="PTHR33055">
    <property type="entry name" value="TRANSPOSASE FOR INSERTION SEQUENCE ELEMENT IS1111A"/>
    <property type="match status" value="1"/>
</dbReference>
<gene>
    <name evidence="3" type="ORF">ACFFSY_35085</name>
</gene>
<dbReference type="InterPro" id="IPR003346">
    <property type="entry name" value="Transposase_20"/>
</dbReference>
<comment type="caution">
    <text evidence="3">The sequence shown here is derived from an EMBL/GenBank/DDBJ whole genome shotgun (WGS) entry which is preliminary data.</text>
</comment>
<dbReference type="InterPro" id="IPR047650">
    <property type="entry name" value="Transpos_IS110"/>
</dbReference>
<feature type="non-terminal residue" evidence="3">
    <location>
        <position position="1"/>
    </location>
</feature>
<evidence type="ECO:0000259" key="2">
    <source>
        <dbReference type="Pfam" id="PF02371"/>
    </source>
</evidence>
<evidence type="ECO:0000313" key="3">
    <source>
        <dbReference type="EMBL" id="MFB9331168.1"/>
    </source>
</evidence>
<accession>A0ABV5L3B8</accession>
<reference evidence="3 4" key="1">
    <citation type="submission" date="2024-09" db="EMBL/GenBank/DDBJ databases">
        <authorList>
            <person name="Sun Q."/>
            <person name="Mori K."/>
        </authorList>
    </citation>
    <scope>NUCLEOTIDE SEQUENCE [LARGE SCALE GENOMIC DNA]</scope>
    <source>
        <strain evidence="3 4">TISTR 2452</strain>
    </source>
</reference>
<feature type="domain" description="Transposase IS110-like N-terminal" evidence="1">
    <location>
        <begin position="7"/>
        <end position="165"/>
    </location>
</feature>
<organism evidence="3 4">
    <name type="scientific">Paenibacillus aurantiacus</name>
    <dbReference type="NCBI Taxonomy" id="1936118"/>
    <lineage>
        <taxon>Bacteria</taxon>
        <taxon>Bacillati</taxon>
        <taxon>Bacillota</taxon>
        <taxon>Bacilli</taxon>
        <taxon>Bacillales</taxon>
        <taxon>Paenibacillaceae</taxon>
        <taxon>Paenibacillus</taxon>
    </lineage>
</organism>
<feature type="domain" description="Transposase IS116/IS110/IS902 C-terminal" evidence="2">
    <location>
        <begin position="275"/>
        <end position="310"/>
    </location>
</feature>
<keyword evidence="4" id="KW-1185">Reference proteome</keyword>
<dbReference type="InterPro" id="IPR002525">
    <property type="entry name" value="Transp_IS110-like_N"/>
</dbReference>
<evidence type="ECO:0000313" key="4">
    <source>
        <dbReference type="Proteomes" id="UP001589747"/>
    </source>
</evidence>
<dbReference type="Pfam" id="PF01548">
    <property type="entry name" value="DEDD_Tnp_IS110"/>
    <property type="match status" value="1"/>
</dbReference>
<feature type="non-terminal residue" evidence="3">
    <location>
        <position position="310"/>
    </location>
</feature>
<sequence length="310" mass="34796">GFMRPVIGIDVSKGESEGFILLERNKPYGKSFRFQHTHDEMNKLLMKLQEIEVLTGLRPVVVLESTGHYHLGIVSVLKKKGYEVITLNPLIPQRARKSKLRKVKTDAEDARHLAELYFKEDLKVAQPRPFEQDELRFLSRQHEMISHTYVQAQLNFQSILDQVFPLYASLFGQLFSKTSLEVLKRYPTPEQVLAAGHHEIEASVHAQCNRSLAWASNKADAIIHAANNSLIVDCSPSQVRALLLMIDLLMEYQNHLAELEQAMKAKATSIPGFDLLCSIPGIGDKLAATILAEVGDVSSFDHAKKLVAFA</sequence>
<evidence type="ECO:0000259" key="1">
    <source>
        <dbReference type="Pfam" id="PF01548"/>
    </source>
</evidence>
<protein>
    <submittedName>
        <fullName evidence="3">IS110 family transposase</fullName>
    </submittedName>
</protein>
<dbReference type="NCBIfam" id="NF033542">
    <property type="entry name" value="transpos_IS110"/>
    <property type="match status" value="1"/>
</dbReference>
<dbReference type="EMBL" id="JBHMDO010000060">
    <property type="protein sequence ID" value="MFB9331168.1"/>
    <property type="molecule type" value="Genomic_DNA"/>
</dbReference>
<dbReference type="Pfam" id="PF02371">
    <property type="entry name" value="Transposase_20"/>
    <property type="match status" value="1"/>
</dbReference>
<name>A0ABV5L3B8_9BACL</name>
<dbReference type="RefSeq" id="WP_377503245.1">
    <property type="nucleotide sequence ID" value="NZ_JBHMDO010000060.1"/>
</dbReference>
<dbReference type="Proteomes" id="UP001589747">
    <property type="component" value="Unassembled WGS sequence"/>
</dbReference>
<proteinExistence type="predicted"/>